<dbReference type="Pfam" id="PF09290">
    <property type="entry name" value="AcetDehyd-dimer"/>
    <property type="match status" value="1"/>
</dbReference>
<dbReference type="SUPFAM" id="SSF51735">
    <property type="entry name" value="NAD(P)-binding Rossmann-fold domains"/>
    <property type="match status" value="1"/>
</dbReference>
<feature type="binding site" evidence="4">
    <location>
        <begin position="159"/>
        <end position="167"/>
    </location>
    <ligand>
        <name>NAD(+)</name>
        <dbReference type="ChEBI" id="CHEBI:57540"/>
    </ligand>
</feature>
<comment type="similarity">
    <text evidence="1 4">Belongs to the acetaldehyde dehydrogenase family.</text>
</comment>
<dbReference type="SUPFAM" id="SSF55347">
    <property type="entry name" value="Glyceraldehyde-3-phosphate dehydrogenase-like, C-terminal domain"/>
    <property type="match status" value="1"/>
</dbReference>
<dbReference type="Gene3D" id="3.40.50.720">
    <property type="entry name" value="NAD(P)-binding Rossmann-like Domain"/>
    <property type="match status" value="1"/>
</dbReference>
<keyword evidence="7" id="KW-1185">Reference proteome</keyword>
<dbReference type="GO" id="GO:0008774">
    <property type="term" value="F:acetaldehyde dehydrogenase (acetylating) activity"/>
    <property type="evidence" value="ECO:0007669"/>
    <property type="project" value="UniProtKB-EC"/>
</dbReference>
<dbReference type="Gene3D" id="3.30.360.10">
    <property type="entry name" value="Dihydrodipicolinate Reductase, domain 2"/>
    <property type="match status" value="1"/>
</dbReference>
<dbReference type="EC" id="1.2.1.10" evidence="4"/>
<keyword evidence="4 6" id="KW-0560">Oxidoreductase</keyword>
<dbReference type="PIRSF" id="PIRSF015689">
    <property type="entry name" value="Actaldh_dh_actl"/>
    <property type="match status" value="1"/>
</dbReference>
<feature type="binding site" evidence="4">
    <location>
        <position position="269"/>
    </location>
    <ligand>
        <name>NAD(+)</name>
        <dbReference type="ChEBI" id="CHEBI:57540"/>
    </ligand>
</feature>
<keyword evidence="3 4" id="KW-0520">NAD</keyword>
<sequence>MSPKLKVAILGSGRIGLDLLIKVRRSPVLECALFIGRNPASPQLAKARELGVRVSADGIDAIMREPSVCDVVFDATSAADHQRHWPLLRQLGKRVIDMTPSNLGAMFVPAVDPHGAELAQNINMVSCGGQASIPMAHALAAVLPDIEYIEAVSSIASLSAGPATRANLDEYIETTERGLQRFSGCARTKAILILNPANPPIHMQTTVSAKVASADLDRVRASVDAMVTRIRAYVPGYELIVPPVYEQNRVVVMVRVAGRGDSLPTYAGNLDIINCAAIAAAERIPAGEVPTPELVAA</sequence>
<keyword evidence="2 4" id="KW-0058">Aromatic hydrocarbons catabolism</keyword>
<dbReference type="InterPro" id="IPR015426">
    <property type="entry name" value="Acetylaldehyde_DH_C"/>
</dbReference>
<organism evidence="6 7">
    <name type="scientific">Actomonas aquatica</name>
    <dbReference type="NCBI Taxonomy" id="2866162"/>
    <lineage>
        <taxon>Bacteria</taxon>
        <taxon>Pseudomonadati</taxon>
        <taxon>Verrucomicrobiota</taxon>
        <taxon>Opitutia</taxon>
        <taxon>Opitutales</taxon>
        <taxon>Opitutaceae</taxon>
        <taxon>Actomonas</taxon>
    </lineage>
</organism>
<dbReference type="HAMAP" id="MF_01657">
    <property type="entry name" value="Ac_ald_DH_ac"/>
    <property type="match status" value="1"/>
</dbReference>
<comment type="caution">
    <text evidence="4">Lacks conserved residue(s) required for the propagation of feature annotation.</text>
</comment>
<dbReference type="NCBIfam" id="NF006157">
    <property type="entry name" value="PRK08300.1"/>
    <property type="match status" value="1"/>
</dbReference>
<dbReference type="RefSeq" id="WP_221029995.1">
    <property type="nucleotide sequence ID" value="NZ_CP139781.1"/>
</dbReference>
<evidence type="ECO:0000256" key="1">
    <source>
        <dbReference type="ARBA" id="ARBA00009244"/>
    </source>
</evidence>
<name>A0ABZ1CCM4_9BACT</name>
<dbReference type="EMBL" id="CP139781">
    <property type="protein sequence ID" value="WRQ89314.1"/>
    <property type="molecule type" value="Genomic_DNA"/>
</dbReference>
<feature type="active site" description="Acyl-thioester intermediate" evidence="4">
    <location>
        <position position="127"/>
    </location>
</feature>
<evidence type="ECO:0000256" key="4">
    <source>
        <dbReference type="HAMAP-Rule" id="MF_01657"/>
    </source>
</evidence>
<dbReference type="CDD" id="cd23933">
    <property type="entry name" value="ALDH_C"/>
    <property type="match status" value="1"/>
</dbReference>
<dbReference type="InterPro" id="IPR000534">
    <property type="entry name" value="Semialdehyde_DH_NAD-bd"/>
</dbReference>
<dbReference type="SMART" id="SM00859">
    <property type="entry name" value="Semialdhyde_dh"/>
    <property type="match status" value="1"/>
</dbReference>
<protein>
    <recommendedName>
        <fullName evidence="4">Acetaldehyde dehydrogenase</fullName>
        <ecNumber evidence="4">1.2.1.10</ecNumber>
    </recommendedName>
    <alternativeName>
        <fullName evidence="4">Acetaldehyde dehydrogenase [acetylating]</fullName>
    </alternativeName>
</protein>
<accession>A0ABZ1CCM4</accession>
<evidence type="ECO:0000313" key="7">
    <source>
        <dbReference type="Proteomes" id="UP000738431"/>
    </source>
</evidence>
<dbReference type="NCBIfam" id="TIGR03215">
    <property type="entry name" value="ac_ald_DH_ac"/>
    <property type="match status" value="1"/>
</dbReference>
<proteinExistence type="inferred from homology"/>
<gene>
    <name evidence="6" type="ORF">K1X11_007830</name>
</gene>
<reference evidence="6 7" key="1">
    <citation type="submission" date="2023-12" db="EMBL/GenBank/DDBJ databases">
        <title>Description of an unclassified Opitutus bacterium of Verrucomicrobiota.</title>
        <authorList>
            <person name="Zhang D.-F."/>
        </authorList>
    </citation>
    <scope>NUCLEOTIDE SEQUENCE [LARGE SCALE GENOMIC DNA]</scope>
    <source>
        <strain evidence="6 7">WL0086</strain>
    </source>
</reference>
<dbReference type="Proteomes" id="UP000738431">
    <property type="component" value="Chromosome"/>
</dbReference>
<evidence type="ECO:0000259" key="5">
    <source>
        <dbReference type="SMART" id="SM00859"/>
    </source>
</evidence>
<feature type="domain" description="Semialdehyde dehydrogenase NAD-binding" evidence="5">
    <location>
        <begin position="6"/>
        <end position="119"/>
    </location>
</feature>
<dbReference type="InterPro" id="IPR036291">
    <property type="entry name" value="NAD(P)-bd_dom_sf"/>
</dbReference>
<dbReference type="InterPro" id="IPR003361">
    <property type="entry name" value="Acetaldehyde_dehydrogenase"/>
</dbReference>
<evidence type="ECO:0000256" key="2">
    <source>
        <dbReference type="ARBA" id="ARBA00022797"/>
    </source>
</evidence>
<comment type="catalytic activity">
    <reaction evidence="4">
        <text>acetaldehyde + NAD(+) + CoA = acetyl-CoA + NADH + H(+)</text>
        <dbReference type="Rhea" id="RHEA:23288"/>
        <dbReference type="ChEBI" id="CHEBI:15343"/>
        <dbReference type="ChEBI" id="CHEBI:15378"/>
        <dbReference type="ChEBI" id="CHEBI:57287"/>
        <dbReference type="ChEBI" id="CHEBI:57288"/>
        <dbReference type="ChEBI" id="CHEBI:57540"/>
        <dbReference type="ChEBI" id="CHEBI:57945"/>
        <dbReference type="EC" id="1.2.1.10"/>
    </reaction>
</comment>
<evidence type="ECO:0000313" key="6">
    <source>
        <dbReference type="EMBL" id="WRQ89314.1"/>
    </source>
</evidence>
<evidence type="ECO:0000256" key="3">
    <source>
        <dbReference type="ARBA" id="ARBA00023027"/>
    </source>
</evidence>